<feature type="transmembrane region" description="Helical" evidence="1">
    <location>
        <begin position="89"/>
        <end position="109"/>
    </location>
</feature>
<evidence type="ECO:0000313" key="2">
    <source>
        <dbReference type="EMBL" id="NYD43677.1"/>
    </source>
</evidence>
<proteinExistence type="predicted"/>
<feature type="transmembrane region" description="Helical" evidence="1">
    <location>
        <begin position="37"/>
        <end position="58"/>
    </location>
</feature>
<name>A0A7Y9E9W5_9ACTN</name>
<keyword evidence="1" id="KW-1133">Transmembrane helix</keyword>
<dbReference type="GO" id="GO:0005886">
    <property type="term" value="C:plasma membrane"/>
    <property type="evidence" value="ECO:0007669"/>
    <property type="project" value="UniProtKB-SubCell"/>
</dbReference>
<dbReference type="GO" id="GO:0140359">
    <property type="term" value="F:ABC-type transporter activity"/>
    <property type="evidence" value="ECO:0007669"/>
    <property type="project" value="InterPro"/>
</dbReference>
<dbReference type="EMBL" id="JACCBG010000001">
    <property type="protein sequence ID" value="NYD43677.1"/>
    <property type="molecule type" value="Genomic_DNA"/>
</dbReference>
<dbReference type="Proteomes" id="UP000535511">
    <property type="component" value="Unassembled WGS sequence"/>
</dbReference>
<evidence type="ECO:0000313" key="3">
    <source>
        <dbReference type="Proteomes" id="UP000535511"/>
    </source>
</evidence>
<sequence length="285" mass="29978">MAGLSTTPPALDPGTTRAPLFLRSVYLKSLRDHRHGLLGWSAGLALLVLTESLIWPSFRDVPDLERLFAQYPDYLQRLFDVSAMTSGRGFINAELYTLLLPALFLVHAIGRGARLVAGEEESGTLDVLLVTPLSTRRILLEKALALVSTVLLLGLALYVATLGCSWAIGLGIGPVDTLEGCLAMVLLGSEFGLLALGVGAATGRRSLAVAVPAAAAVAAYVLYVAGLVVEGVDPWQHLSPMEQALASGPLGGGLPLDFLWLALGSLLLLLLTLPALDRRDIAAPG</sequence>
<feature type="transmembrane region" description="Helical" evidence="1">
    <location>
        <begin position="180"/>
        <end position="200"/>
    </location>
</feature>
<dbReference type="Pfam" id="PF12679">
    <property type="entry name" value="ABC2_membrane_2"/>
    <property type="match status" value="1"/>
</dbReference>
<organism evidence="2 3">
    <name type="scientific">Nocardioides panaciterrulae</name>
    <dbReference type="NCBI Taxonomy" id="661492"/>
    <lineage>
        <taxon>Bacteria</taxon>
        <taxon>Bacillati</taxon>
        <taxon>Actinomycetota</taxon>
        <taxon>Actinomycetes</taxon>
        <taxon>Propionibacteriales</taxon>
        <taxon>Nocardioidaceae</taxon>
        <taxon>Nocardioides</taxon>
    </lineage>
</organism>
<feature type="transmembrane region" description="Helical" evidence="1">
    <location>
        <begin position="207"/>
        <end position="229"/>
    </location>
</feature>
<comment type="caution">
    <text evidence="2">The sequence shown here is derived from an EMBL/GenBank/DDBJ whole genome shotgun (WGS) entry which is preliminary data.</text>
</comment>
<dbReference type="RefSeq" id="WP_218851558.1">
    <property type="nucleotide sequence ID" value="NZ_JACCBG010000001.1"/>
</dbReference>
<feature type="transmembrane region" description="Helical" evidence="1">
    <location>
        <begin position="143"/>
        <end position="168"/>
    </location>
</feature>
<evidence type="ECO:0000256" key="1">
    <source>
        <dbReference type="SAM" id="Phobius"/>
    </source>
</evidence>
<reference evidence="2 3" key="1">
    <citation type="submission" date="2020-07" db="EMBL/GenBank/DDBJ databases">
        <title>Sequencing the genomes of 1000 actinobacteria strains.</title>
        <authorList>
            <person name="Klenk H.-P."/>
        </authorList>
    </citation>
    <scope>NUCLEOTIDE SEQUENCE [LARGE SCALE GENOMIC DNA]</scope>
    <source>
        <strain evidence="2 3">DSM 21350</strain>
    </source>
</reference>
<protein>
    <submittedName>
        <fullName evidence="2">ABC-2 type transport system permease protein</fullName>
    </submittedName>
</protein>
<dbReference type="AlphaFoldDB" id="A0A7Y9E9W5"/>
<accession>A0A7Y9E9W5</accession>
<keyword evidence="1" id="KW-0812">Transmembrane</keyword>
<gene>
    <name evidence="2" type="ORF">BJZ21_003760</name>
</gene>
<keyword evidence="1" id="KW-0472">Membrane</keyword>
<feature type="transmembrane region" description="Helical" evidence="1">
    <location>
        <begin position="258"/>
        <end position="276"/>
    </location>
</feature>
<keyword evidence="3" id="KW-1185">Reference proteome</keyword>